<dbReference type="AlphaFoldDB" id="A0A834HV42"/>
<feature type="region of interest" description="Disordered" evidence="1">
    <location>
        <begin position="29"/>
        <end position="86"/>
    </location>
</feature>
<sequence length="158" mass="17917">MREGVFTSQQNKKTTTSRSDPYLTRSFLSFTSGDMSKQRRFNGKRNARRKKKNNGESPKDLSDDQISTTRCHRTEHPFPPNPENGVHTSADVTVSWCPPLSLLTIKGLSHYRDLICHYVRLPCRSIKNENKKETSIVILDSTGSVDNKQTTIGVHGIR</sequence>
<accession>A0A834HV42</accession>
<organism evidence="2 3">
    <name type="scientific">Rhynchophorus ferrugineus</name>
    <name type="common">Red palm weevil</name>
    <name type="synonym">Curculio ferrugineus</name>
    <dbReference type="NCBI Taxonomy" id="354439"/>
    <lineage>
        <taxon>Eukaryota</taxon>
        <taxon>Metazoa</taxon>
        <taxon>Ecdysozoa</taxon>
        <taxon>Arthropoda</taxon>
        <taxon>Hexapoda</taxon>
        <taxon>Insecta</taxon>
        <taxon>Pterygota</taxon>
        <taxon>Neoptera</taxon>
        <taxon>Endopterygota</taxon>
        <taxon>Coleoptera</taxon>
        <taxon>Polyphaga</taxon>
        <taxon>Cucujiformia</taxon>
        <taxon>Curculionidae</taxon>
        <taxon>Dryophthorinae</taxon>
        <taxon>Rhynchophorus</taxon>
    </lineage>
</organism>
<dbReference type="EMBL" id="JAACXV010014237">
    <property type="protein sequence ID" value="KAF7269342.1"/>
    <property type="molecule type" value="Genomic_DNA"/>
</dbReference>
<evidence type="ECO:0000313" key="2">
    <source>
        <dbReference type="EMBL" id="KAF7269342.1"/>
    </source>
</evidence>
<keyword evidence="3" id="KW-1185">Reference proteome</keyword>
<dbReference type="Proteomes" id="UP000625711">
    <property type="component" value="Unassembled WGS sequence"/>
</dbReference>
<reference evidence="2" key="1">
    <citation type="submission" date="2020-08" db="EMBL/GenBank/DDBJ databases">
        <title>Genome sequencing and assembly of the red palm weevil Rhynchophorus ferrugineus.</title>
        <authorList>
            <person name="Dias G.B."/>
            <person name="Bergman C.M."/>
            <person name="Manee M."/>
        </authorList>
    </citation>
    <scope>NUCLEOTIDE SEQUENCE</scope>
    <source>
        <strain evidence="2">AA-2017</strain>
        <tissue evidence="2">Whole larva</tissue>
    </source>
</reference>
<feature type="compositionally biased region" description="Basic residues" evidence="1">
    <location>
        <begin position="38"/>
        <end position="52"/>
    </location>
</feature>
<feature type="compositionally biased region" description="Basic and acidic residues" evidence="1">
    <location>
        <begin position="53"/>
        <end position="62"/>
    </location>
</feature>
<gene>
    <name evidence="2" type="ORF">GWI33_017597</name>
</gene>
<name>A0A834HV42_RHYFE</name>
<evidence type="ECO:0000256" key="1">
    <source>
        <dbReference type="SAM" id="MobiDB-lite"/>
    </source>
</evidence>
<feature type="region of interest" description="Disordered" evidence="1">
    <location>
        <begin position="1"/>
        <end position="20"/>
    </location>
</feature>
<evidence type="ECO:0000313" key="3">
    <source>
        <dbReference type="Proteomes" id="UP000625711"/>
    </source>
</evidence>
<proteinExistence type="predicted"/>
<feature type="compositionally biased region" description="Polar residues" evidence="1">
    <location>
        <begin position="1"/>
        <end position="19"/>
    </location>
</feature>
<comment type="caution">
    <text evidence="2">The sequence shown here is derived from an EMBL/GenBank/DDBJ whole genome shotgun (WGS) entry which is preliminary data.</text>
</comment>
<protein>
    <submittedName>
        <fullName evidence="2">Uncharacterized protein</fullName>
    </submittedName>
</protein>